<evidence type="ECO:0000259" key="3">
    <source>
        <dbReference type="Pfam" id="PF13115"/>
    </source>
</evidence>
<dbReference type="PROSITE" id="PS51257">
    <property type="entry name" value="PROKAR_LIPOPROTEIN"/>
    <property type="match status" value="1"/>
</dbReference>
<protein>
    <recommendedName>
        <fullName evidence="3">YtkA-like domain-containing protein</fullName>
    </recommendedName>
</protein>
<feature type="compositionally biased region" description="Polar residues" evidence="1">
    <location>
        <begin position="28"/>
        <end position="43"/>
    </location>
</feature>
<dbReference type="EMBL" id="BMHQ01000003">
    <property type="protein sequence ID" value="GGE12327.1"/>
    <property type="molecule type" value="Genomic_DNA"/>
</dbReference>
<comment type="caution">
    <text evidence="4">The sequence shown here is derived from an EMBL/GenBank/DDBJ whole genome shotgun (WGS) entry which is preliminary data.</text>
</comment>
<feature type="domain" description="YtkA-like" evidence="3">
    <location>
        <begin position="61"/>
        <end position="140"/>
    </location>
</feature>
<dbReference type="AlphaFoldDB" id="A0A8J2YAE8"/>
<reference evidence="4" key="2">
    <citation type="submission" date="2020-09" db="EMBL/GenBank/DDBJ databases">
        <authorList>
            <person name="Sun Q."/>
            <person name="Zhou Y."/>
        </authorList>
    </citation>
    <scope>NUCLEOTIDE SEQUENCE</scope>
    <source>
        <strain evidence="4">CGMCC 1.15179</strain>
    </source>
</reference>
<evidence type="ECO:0000256" key="1">
    <source>
        <dbReference type="SAM" id="MobiDB-lite"/>
    </source>
</evidence>
<gene>
    <name evidence="4" type="ORF">GCM10011571_12150</name>
</gene>
<dbReference type="InterPro" id="IPR013783">
    <property type="entry name" value="Ig-like_fold"/>
</dbReference>
<keyword evidence="5" id="KW-1185">Reference proteome</keyword>
<sequence length="157" mass="17809">MYGTKTIRMLLLSLTAFTVLAFSSACSPDQEQQKEPSQTQPKTNQHHEHASDHHAHHGEHAHSVEINIQTPDSTTAGKNTQWSAQVKQEGKPLKDANVQFEFWKDNQTKHTYIDAKETDAGIYASNLRFPSAGNYHVKLHVEKDHIHDHHEISVEVK</sequence>
<keyword evidence="2" id="KW-0732">Signal</keyword>
<proteinExistence type="predicted"/>
<evidence type="ECO:0000256" key="2">
    <source>
        <dbReference type="SAM" id="SignalP"/>
    </source>
</evidence>
<feature type="chain" id="PRO_5039545597" description="YtkA-like domain-containing protein" evidence="2">
    <location>
        <begin position="22"/>
        <end position="157"/>
    </location>
</feature>
<dbReference type="Pfam" id="PF13115">
    <property type="entry name" value="YtkA"/>
    <property type="match status" value="1"/>
</dbReference>
<reference evidence="4" key="1">
    <citation type="journal article" date="2014" name="Int. J. Syst. Evol. Microbiol.">
        <title>Complete genome sequence of Corynebacterium casei LMG S-19264T (=DSM 44701T), isolated from a smear-ripened cheese.</title>
        <authorList>
            <consortium name="US DOE Joint Genome Institute (JGI-PGF)"/>
            <person name="Walter F."/>
            <person name="Albersmeier A."/>
            <person name="Kalinowski J."/>
            <person name="Ruckert C."/>
        </authorList>
    </citation>
    <scope>NUCLEOTIDE SEQUENCE</scope>
    <source>
        <strain evidence="4">CGMCC 1.15179</strain>
    </source>
</reference>
<dbReference type="InterPro" id="IPR032693">
    <property type="entry name" value="YtkA-like_dom"/>
</dbReference>
<feature type="region of interest" description="Disordered" evidence="1">
    <location>
        <begin position="28"/>
        <end position="91"/>
    </location>
</feature>
<evidence type="ECO:0000313" key="4">
    <source>
        <dbReference type="EMBL" id="GGE12327.1"/>
    </source>
</evidence>
<dbReference type="Gene3D" id="2.60.40.10">
    <property type="entry name" value="Immunoglobulins"/>
    <property type="match status" value="1"/>
</dbReference>
<accession>A0A8J2YAE8</accession>
<organism evidence="4 5">
    <name type="scientific">Marinithermofilum abyssi</name>
    <dbReference type="NCBI Taxonomy" id="1571185"/>
    <lineage>
        <taxon>Bacteria</taxon>
        <taxon>Bacillati</taxon>
        <taxon>Bacillota</taxon>
        <taxon>Bacilli</taxon>
        <taxon>Bacillales</taxon>
        <taxon>Thermoactinomycetaceae</taxon>
        <taxon>Marinithermofilum</taxon>
    </lineage>
</organism>
<dbReference type="Proteomes" id="UP000625210">
    <property type="component" value="Unassembled WGS sequence"/>
</dbReference>
<evidence type="ECO:0000313" key="5">
    <source>
        <dbReference type="Proteomes" id="UP000625210"/>
    </source>
</evidence>
<feature type="signal peptide" evidence="2">
    <location>
        <begin position="1"/>
        <end position="21"/>
    </location>
</feature>
<feature type="compositionally biased region" description="Basic and acidic residues" evidence="1">
    <location>
        <begin position="45"/>
        <end position="63"/>
    </location>
</feature>
<feature type="compositionally biased region" description="Polar residues" evidence="1">
    <location>
        <begin position="66"/>
        <end position="86"/>
    </location>
</feature>
<name>A0A8J2YAE8_9BACL</name>
<dbReference type="RefSeq" id="WP_188646999.1">
    <property type="nucleotide sequence ID" value="NZ_BMHQ01000003.1"/>
</dbReference>